<evidence type="ECO:0000313" key="1">
    <source>
        <dbReference type="EMBL" id="ONK76056.1"/>
    </source>
</evidence>
<organism evidence="1 2">
    <name type="scientific">Asparagus officinalis</name>
    <name type="common">Garden asparagus</name>
    <dbReference type="NCBI Taxonomy" id="4686"/>
    <lineage>
        <taxon>Eukaryota</taxon>
        <taxon>Viridiplantae</taxon>
        <taxon>Streptophyta</taxon>
        <taxon>Embryophyta</taxon>
        <taxon>Tracheophyta</taxon>
        <taxon>Spermatophyta</taxon>
        <taxon>Magnoliopsida</taxon>
        <taxon>Liliopsida</taxon>
        <taxon>Asparagales</taxon>
        <taxon>Asparagaceae</taxon>
        <taxon>Asparagoideae</taxon>
        <taxon>Asparagus</taxon>
    </lineage>
</organism>
<proteinExistence type="predicted"/>
<dbReference type="AlphaFoldDB" id="A0A5P1FCC7"/>
<keyword evidence="2" id="KW-1185">Reference proteome</keyword>
<name>A0A5P1FCC7_ASPOF</name>
<reference evidence="2" key="1">
    <citation type="journal article" date="2017" name="Nat. Commun.">
        <title>The asparagus genome sheds light on the origin and evolution of a young Y chromosome.</title>
        <authorList>
            <person name="Harkess A."/>
            <person name="Zhou J."/>
            <person name="Xu C."/>
            <person name="Bowers J.E."/>
            <person name="Van der Hulst R."/>
            <person name="Ayyampalayam S."/>
            <person name="Mercati F."/>
            <person name="Riccardi P."/>
            <person name="McKain M.R."/>
            <person name="Kakrana A."/>
            <person name="Tang H."/>
            <person name="Ray J."/>
            <person name="Groenendijk J."/>
            <person name="Arikit S."/>
            <person name="Mathioni S.M."/>
            <person name="Nakano M."/>
            <person name="Shan H."/>
            <person name="Telgmann-Rauber A."/>
            <person name="Kanno A."/>
            <person name="Yue Z."/>
            <person name="Chen H."/>
            <person name="Li W."/>
            <person name="Chen Y."/>
            <person name="Xu X."/>
            <person name="Zhang Y."/>
            <person name="Luo S."/>
            <person name="Chen H."/>
            <person name="Gao J."/>
            <person name="Mao Z."/>
            <person name="Pires J.C."/>
            <person name="Luo M."/>
            <person name="Kudrna D."/>
            <person name="Wing R.A."/>
            <person name="Meyers B.C."/>
            <person name="Yi K."/>
            <person name="Kong H."/>
            <person name="Lavrijsen P."/>
            <person name="Sunseri F."/>
            <person name="Falavigna A."/>
            <person name="Ye Y."/>
            <person name="Leebens-Mack J.H."/>
            <person name="Chen G."/>
        </authorList>
    </citation>
    <scope>NUCLEOTIDE SEQUENCE [LARGE SCALE GENOMIC DNA]</scope>
    <source>
        <strain evidence="2">cv. DH0086</strain>
    </source>
</reference>
<dbReference type="Proteomes" id="UP000243459">
    <property type="component" value="Chromosome 3"/>
</dbReference>
<evidence type="ECO:0000313" key="2">
    <source>
        <dbReference type="Proteomes" id="UP000243459"/>
    </source>
</evidence>
<protein>
    <submittedName>
        <fullName evidence="1">Uncharacterized protein</fullName>
    </submittedName>
</protein>
<accession>A0A5P1FCC7</accession>
<dbReference type="EMBL" id="CM007383">
    <property type="protein sequence ID" value="ONK76056.1"/>
    <property type="molecule type" value="Genomic_DNA"/>
</dbReference>
<sequence length="156" mass="17299">MSHSSLKLLDPSTERVVLQLNLMSHLGCLLSESLLKSHLLFQLNLQPFQVKPSSKSPLEGIIFLPFIGLNFQLNICYLLLGEPHVMVGAVKILYEALYLLLGLCKLSLAMPSTSHSHLQILILVGKLKLHHSLATLEFIKLTAFSGSYQFGTCKTI</sequence>
<dbReference type="Gramene" id="ONK76056">
    <property type="protein sequence ID" value="ONK76056"/>
    <property type="gene ID" value="A4U43_C03F23410"/>
</dbReference>
<gene>
    <name evidence="1" type="ORF">A4U43_C03F23410</name>
</gene>